<dbReference type="GO" id="GO:0016787">
    <property type="term" value="F:hydrolase activity"/>
    <property type="evidence" value="ECO:0007669"/>
    <property type="project" value="UniProtKB-KW"/>
</dbReference>
<feature type="compositionally biased region" description="Low complexity" evidence="17">
    <location>
        <begin position="306"/>
        <end position="315"/>
    </location>
</feature>
<keyword evidence="20" id="KW-1185">Reference proteome</keyword>
<dbReference type="GO" id="GO:0008270">
    <property type="term" value="F:zinc ion binding"/>
    <property type="evidence" value="ECO:0007669"/>
    <property type="project" value="UniProtKB-UniRule"/>
</dbReference>
<dbReference type="FunCoup" id="A0A409W9C4">
    <property type="interactions" value="876"/>
</dbReference>
<dbReference type="InParanoid" id="A0A409W9C4"/>
<accession>A0A409W9C4</accession>
<evidence type="ECO:0000256" key="17">
    <source>
        <dbReference type="SAM" id="MobiDB-lite"/>
    </source>
</evidence>
<keyword evidence="9" id="KW-0347">Helicase</keyword>
<dbReference type="GO" id="GO:0000184">
    <property type="term" value="P:nuclear-transcribed mRNA catabolic process, nonsense-mediated decay"/>
    <property type="evidence" value="ECO:0007669"/>
    <property type="project" value="UniProtKB-KW"/>
</dbReference>
<comment type="subcellular location">
    <subcellularLocation>
        <location evidence="1">Cytoplasm</location>
    </subcellularLocation>
</comment>
<dbReference type="InterPro" id="IPR041677">
    <property type="entry name" value="DNA2/NAM7_AAA_11"/>
</dbReference>
<keyword evidence="6" id="KW-0547">Nucleotide-binding</keyword>
<reference evidence="19 20" key="1">
    <citation type="journal article" date="2018" name="Evol. Lett.">
        <title>Horizontal gene cluster transfer increased hallucinogenic mushroom diversity.</title>
        <authorList>
            <person name="Reynolds H.T."/>
            <person name="Vijayakumar V."/>
            <person name="Gluck-Thaler E."/>
            <person name="Korotkin H.B."/>
            <person name="Matheny P.B."/>
            <person name="Slot J.C."/>
        </authorList>
    </citation>
    <scope>NUCLEOTIDE SEQUENCE [LARGE SCALE GENOMIC DNA]</scope>
    <source>
        <strain evidence="19 20">SRW20</strain>
    </source>
</reference>
<comment type="catalytic activity">
    <reaction evidence="13">
        <text>ATP + H2O = ADP + phosphate + H(+)</text>
        <dbReference type="Rhea" id="RHEA:13065"/>
        <dbReference type="ChEBI" id="CHEBI:15377"/>
        <dbReference type="ChEBI" id="CHEBI:15378"/>
        <dbReference type="ChEBI" id="CHEBI:30616"/>
        <dbReference type="ChEBI" id="CHEBI:43474"/>
        <dbReference type="ChEBI" id="CHEBI:456216"/>
        <dbReference type="EC" id="3.6.4.12"/>
    </reaction>
    <physiologicalReaction direction="left-to-right" evidence="13">
        <dbReference type="Rhea" id="RHEA:13066"/>
    </physiologicalReaction>
</comment>
<dbReference type="InterPro" id="IPR006935">
    <property type="entry name" value="Helicase/UvrB_N"/>
</dbReference>
<evidence type="ECO:0000256" key="6">
    <source>
        <dbReference type="ARBA" id="ARBA00022741"/>
    </source>
</evidence>
<evidence type="ECO:0000256" key="2">
    <source>
        <dbReference type="ARBA" id="ARBA00007913"/>
    </source>
</evidence>
<dbReference type="Pfam" id="PF04851">
    <property type="entry name" value="ResIII"/>
    <property type="match status" value="1"/>
</dbReference>
<keyword evidence="7 16" id="KW-0863">Zinc-finger</keyword>
<evidence type="ECO:0000256" key="11">
    <source>
        <dbReference type="ARBA" id="ARBA00022840"/>
    </source>
</evidence>
<dbReference type="SUPFAM" id="SSF56529">
    <property type="entry name" value="FAH"/>
    <property type="match status" value="1"/>
</dbReference>
<dbReference type="GO" id="GO:0005737">
    <property type="term" value="C:cytoplasm"/>
    <property type="evidence" value="ECO:0007669"/>
    <property type="project" value="UniProtKB-SubCell"/>
</dbReference>
<dbReference type="Gene3D" id="3.90.850.10">
    <property type="entry name" value="Fumarylacetoacetase-like, C-terminal domain"/>
    <property type="match status" value="1"/>
</dbReference>
<dbReference type="InterPro" id="IPR027417">
    <property type="entry name" value="P-loop_NTPase"/>
</dbReference>
<dbReference type="Pfam" id="PF18141">
    <property type="entry name" value="UPF1_1B_dom"/>
    <property type="match status" value="1"/>
</dbReference>
<dbReference type="FunFam" id="3.40.50.300:FF:000097">
    <property type="entry name" value="Regulator of nonsense transcripts 1"/>
    <property type="match status" value="1"/>
</dbReference>
<feature type="region of interest" description="C3H" evidence="16">
    <location>
        <begin position="354"/>
        <end position="386"/>
    </location>
</feature>
<dbReference type="PANTHER" id="PTHR10887:SF364">
    <property type="entry name" value="REGULATOR OF NONSENSE TRANSCRIPTS 1"/>
    <property type="match status" value="1"/>
</dbReference>
<dbReference type="SUPFAM" id="SSF52540">
    <property type="entry name" value="P-loop containing nucleoside triphosphate hydrolases"/>
    <property type="match status" value="1"/>
</dbReference>
<evidence type="ECO:0000256" key="14">
    <source>
        <dbReference type="ARBA" id="ARBA00049390"/>
    </source>
</evidence>
<evidence type="ECO:0000256" key="15">
    <source>
        <dbReference type="ARBA" id="ARBA00055561"/>
    </source>
</evidence>
<dbReference type="CDD" id="cd21400">
    <property type="entry name" value="ZBD_UPF1-like"/>
    <property type="match status" value="1"/>
</dbReference>
<evidence type="ECO:0000256" key="3">
    <source>
        <dbReference type="ARBA" id="ARBA00010211"/>
    </source>
</evidence>
<keyword evidence="5 16" id="KW-0479">Metal-binding</keyword>
<dbReference type="Gene3D" id="6.10.140.1240">
    <property type="match status" value="1"/>
</dbReference>
<dbReference type="Pfam" id="PF13087">
    <property type="entry name" value="AAA_12"/>
    <property type="match status" value="1"/>
</dbReference>
<gene>
    <name evidence="19" type="ORF">CVT26_011906</name>
</gene>
<dbReference type="CDD" id="cd21407">
    <property type="entry name" value="1B_UPF1-like"/>
    <property type="match status" value="1"/>
</dbReference>
<dbReference type="STRING" id="231916.A0A409W9C4"/>
<keyword evidence="10 16" id="KW-0862">Zinc</keyword>
<evidence type="ECO:0000256" key="4">
    <source>
        <dbReference type="ARBA" id="ARBA00022490"/>
    </source>
</evidence>
<dbReference type="GO" id="GO:0003724">
    <property type="term" value="F:RNA helicase activity"/>
    <property type="evidence" value="ECO:0007669"/>
    <property type="project" value="UniProtKB-EC"/>
</dbReference>
<feature type="region of interest" description="CC/SHH/C" evidence="16">
    <location>
        <begin position="368"/>
        <end position="396"/>
    </location>
</feature>
<dbReference type="InterPro" id="IPR018999">
    <property type="entry name" value="UPF1_CH/ZBD"/>
</dbReference>
<name>A0A409W9C4_9AGAR</name>
<dbReference type="Gene3D" id="3.40.50.300">
    <property type="entry name" value="P-loop containing nucleotide triphosphate hydrolases"/>
    <property type="match status" value="2"/>
</dbReference>
<dbReference type="InterPro" id="IPR045055">
    <property type="entry name" value="DNA2/NAM7-like"/>
</dbReference>
<dbReference type="PANTHER" id="PTHR10887">
    <property type="entry name" value="DNA2/NAM7 HELICASE FAMILY"/>
    <property type="match status" value="1"/>
</dbReference>
<keyword evidence="4" id="KW-0963">Cytoplasm</keyword>
<evidence type="ECO:0000313" key="19">
    <source>
        <dbReference type="EMBL" id="PPQ75094.1"/>
    </source>
</evidence>
<comment type="caution">
    <text evidence="19">The sequence shown here is derived from an EMBL/GenBank/DDBJ whole genome shotgun (WGS) entry which is preliminary data.</text>
</comment>
<comment type="catalytic activity">
    <reaction evidence="14">
        <text>ATP + H2O = ADP + phosphate + H(+)</text>
        <dbReference type="Rhea" id="RHEA:13065"/>
        <dbReference type="ChEBI" id="CHEBI:15377"/>
        <dbReference type="ChEBI" id="CHEBI:15378"/>
        <dbReference type="ChEBI" id="CHEBI:30616"/>
        <dbReference type="ChEBI" id="CHEBI:43474"/>
        <dbReference type="ChEBI" id="CHEBI:456216"/>
        <dbReference type="EC" id="3.6.4.13"/>
    </reaction>
    <physiologicalReaction direction="left-to-right" evidence="14">
        <dbReference type="Rhea" id="RHEA:13066"/>
    </physiologicalReaction>
</comment>
<evidence type="ECO:0000256" key="13">
    <source>
        <dbReference type="ARBA" id="ARBA00048432"/>
    </source>
</evidence>
<feature type="region of interest" description="Disordered" evidence="17">
    <location>
        <begin position="306"/>
        <end position="327"/>
    </location>
</feature>
<dbReference type="Gene3D" id="2.40.30.230">
    <property type="match status" value="1"/>
</dbReference>
<protein>
    <recommendedName>
        <fullName evidence="18">Upf1 domain-containing protein</fullName>
    </recommendedName>
</protein>
<dbReference type="GO" id="GO:0003678">
    <property type="term" value="F:DNA helicase activity"/>
    <property type="evidence" value="ECO:0007669"/>
    <property type="project" value="UniProtKB-EC"/>
</dbReference>
<keyword evidence="12" id="KW-0866">Nonsense-mediated mRNA decay</keyword>
<comment type="similarity">
    <text evidence="2">Belongs to the DNA2/NAM7 helicase family.</text>
</comment>
<evidence type="ECO:0000256" key="7">
    <source>
        <dbReference type="ARBA" id="ARBA00022771"/>
    </source>
</evidence>
<comment type="similarity">
    <text evidence="3">Belongs to the FAH family.</text>
</comment>
<feature type="region of interest" description="C4" evidence="16">
    <location>
        <begin position="414"/>
        <end position="444"/>
    </location>
</feature>
<dbReference type="Proteomes" id="UP000284706">
    <property type="component" value="Unassembled WGS sequence"/>
</dbReference>
<dbReference type="CDD" id="cd18039">
    <property type="entry name" value="DEXXQc_UPF1"/>
    <property type="match status" value="1"/>
</dbReference>
<dbReference type="InterPro" id="IPR040812">
    <property type="entry name" value="UPF1_1B_dom"/>
</dbReference>
<evidence type="ECO:0000313" key="20">
    <source>
        <dbReference type="Proteomes" id="UP000284706"/>
    </source>
</evidence>
<evidence type="ECO:0000256" key="1">
    <source>
        <dbReference type="ARBA" id="ARBA00004496"/>
    </source>
</evidence>
<dbReference type="InterPro" id="IPR041679">
    <property type="entry name" value="DNA2/NAM7-like_C"/>
</dbReference>
<dbReference type="PROSITE" id="PS51997">
    <property type="entry name" value="UPF1_CH_RICH"/>
    <property type="match status" value="1"/>
</dbReference>
<evidence type="ECO:0000256" key="9">
    <source>
        <dbReference type="ARBA" id="ARBA00022806"/>
    </source>
</evidence>
<dbReference type="EMBL" id="NHYE01005289">
    <property type="protein sequence ID" value="PPQ75094.1"/>
    <property type="molecule type" value="Genomic_DNA"/>
</dbReference>
<dbReference type="InterPro" id="IPR011234">
    <property type="entry name" value="Fumarylacetoacetase-like_C"/>
</dbReference>
<dbReference type="OrthoDB" id="6513042at2759"/>
<dbReference type="Pfam" id="PF01557">
    <property type="entry name" value="FAA_hydrolase"/>
    <property type="match status" value="1"/>
</dbReference>
<dbReference type="GO" id="GO:0003677">
    <property type="term" value="F:DNA binding"/>
    <property type="evidence" value="ECO:0007669"/>
    <property type="project" value="InterPro"/>
</dbReference>
<evidence type="ECO:0000256" key="8">
    <source>
        <dbReference type="ARBA" id="ARBA00022801"/>
    </source>
</evidence>
<keyword evidence="11" id="KW-0067">ATP-binding</keyword>
<dbReference type="InterPro" id="IPR003593">
    <property type="entry name" value="AAA+_ATPase"/>
</dbReference>
<evidence type="ECO:0000256" key="16">
    <source>
        <dbReference type="PROSITE-ProRule" id="PRU01341"/>
    </source>
</evidence>
<feature type="domain" description="Upf1" evidence="18">
    <location>
        <begin position="346"/>
        <end position="501"/>
    </location>
</feature>
<proteinExistence type="inferred from homology"/>
<sequence length="1338" mass="148355">MASTFVRTGKKARYTSTNRCNWQELRSSRERAEQCRAERAFLLLEAYFELFTLRREAGDTPSVVKRFDSPHYIVELGIIVGKGGRDIPRAKADDHIAGYTLAVDMTARNLQDKVKKAGLPWSAAKGFDTFTPIGQFLNKDQVRDPHDLRLLLKINGVTKQDGTTADMIFRIPRLIEHISSIMSLEEGDLILTGTPPGVGPVAPGDKVECALTEAGGEELLSLDFEAIQREGGYRFQEEAELKESTLISFPSSTTFIMDSFDNFQYESASSYGGGPLVDDNSSVYTANTQDNASSVDLSSLSLSEYNGGESAGNGHAHNHHHTQNQTRNGIDEDFDAVLDDLKDEAQVDLPPHACSYCGIHSPASVVKCLVCSKWFCNSRGNTSASHIVNHLVRAKHKEVILHAESPLGETTPECYNCGSKNVFMLGFIPAKSDTVVVLLCRQPCAAISKDISWNASLWAPLIDDRSFLSWLVKPPSETEQLRSRQISFNQINRLEDLWREDANATLEDLEKPGVDDEPQPILLRYEDAYQYQNIFGPLVKIEADYDKKLKESQTQTDITVRWDIGLNQKRVAWFCLPKLESGEVRLAVGDELRLRYQGELHKAWEGVGHVIKIPNNVSDEIGLELRRTEGVPSDCTHNFAADFVWKSTSFDRMQLAMKTFAVDEKSVSGYIYHKLLGHELEPQVLRTQMPKRFSAPGLPELNHSQMYAVKSVLQKPLSLIQGPPGTGKTVTSASIVYHLAKMNPGQVLVCAPSNVAVDQLTEKIHATGLKVVRLTAKSREALDSSVAFLTLHQQVANSTTHVELQKLIQLKNEQGELSSNDERKYKTLIRQCEKEILSAADVICCTCVGAGDPRLSKLKFRTVLIDEATQAAEPECMIPLVLGCKQVVLVGDHQQLGPVIMNKKAARAGLTQSLFERLVVLGNRPIRLQVQYRMHPCLSEFPSNMFYEGTLQNGVTAPERLRKNVDFPWPVPDTPMFFYQNLGQEEISSSGTSFLNRTEASNVEKIVTKFFKSGVMPSQIGVVTPYEGQRSYIVNYMQFNGSLKKDLYKEIEVASVDAFQGREKDYIILSCVRSNEHQGIGFLNDPRRLNVALTRAKYGVVILGNPKVLSKHPLWHYLLTHYKEKNCLVEGPLSNLQPSMIQFSKPRRTLVKSMEQFRRHETNARDYLPPSTGGMASDPLSRRSGTPSRFDASFYRTHDALGYIPSDVQSLRSQATYSSGLPMFNAPGPFGPGGVPRGPNGAKRSTYSYASSIVSQDAGPSGSVTDASSVVGGPSSVNIAYSQSDRLRRRTSFGSASVAGQSDLGSLSQYDYKSQDDAADLDDMKSQYAGTQNGVTVF</sequence>
<keyword evidence="8" id="KW-0378">Hydrolase</keyword>
<evidence type="ECO:0000256" key="10">
    <source>
        <dbReference type="ARBA" id="ARBA00022833"/>
    </source>
</evidence>
<comment type="function">
    <text evidence="15">RNA-dependent helicase required for nonsense-mediated decay (NMD) of aberrant mRNAs containing premature stop codons and modulates the expression level of normal mRNAs. Also capable of unwinding double-stranded DNA and translocating on single-stranded DNA.</text>
</comment>
<dbReference type="Pfam" id="PF13086">
    <property type="entry name" value="AAA_11"/>
    <property type="match status" value="1"/>
</dbReference>
<dbReference type="Pfam" id="PF09416">
    <property type="entry name" value="UPF1_Zn_bind"/>
    <property type="match status" value="1"/>
</dbReference>
<feature type="region of interest" description="Disordered" evidence="17">
    <location>
        <begin position="1164"/>
        <end position="1186"/>
    </location>
</feature>
<dbReference type="GO" id="GO:0003723">
    <property type="term" value="F:RNA binding"/>
    <property type="evidence" value="ECO:0007669"/>
    <property type="project" value="InterPro"/>
</dbReference>
<organism evidence="19 20">
    <name type="scientific">Gymnopilus dilepis</name>
    <dbReference type="NCBI Taxonomy" id="231916"/>
    <lineage>
        <taxon>Eukaryota</taxon>
        <taxon>Fungi</taxon>
        <taxon>Dikarya</taxon>
        <taxon>Basidiomycota</taxon>
        <taxon>Agaricomycotina</taxon>
        <taxon>Agaricomycetes</taxon>
        <taxon>Agaricomycetidae</taxon>
        <taxon>Agaricales</taxon>
        <taxon>Agaricineae</taxon>
        <taxon>Hymenogastraceae</taxon>
        <taxon>Gymnopilus</taxon>
    </lineage>
</organism>
<evidence type="ECO:0000256" key="5">
    <source>
        <dbReference type="ARBA" id="ARBA00022723"/>
    </source>
</evidence>
<evidence type="ECO:0000256" key="12">
    <source>
        <dbReference type="ARBA" id="ARBA00023161"/>
    </source>
</evidence>
<dbReference type="GO" id="GO:0005524">
    <property type="term" value="F:ATP binding"/>
    <property type="evidence" value="ECO:0007669"/>
    <property type="project" value="UniProtKB-KW"/>
</dbReference>
<dbReference type="InterPro" id="IPR036663">
    <property type="entry name" value="Fumarylacetoacetase_C_sf"/>
</dbReference>
<dbReference type="CDD" id="cd18808">
    <property type="entry name" value="SF1_C_Upf1"/>
    <property type="match status" value="1"/>
</dbReference>
<evidence type="ECO:0000259" key="18">
    <source>
        <dbReference type="PROSITE" id="PS51997"/>
    </source>
</evidence>
<dbReference type="InterPro" id="IPR047187">
    <property type="entry name" value="SF1_C_Upf1"/>
</dbReference>
<dbReference type="SMART" id="SM00382">
    <property type="entry name" value="AAA"/>
    <property type="match status" value="1"/>
</dbReference>